<name>A0A820PGV6_9BILA</name>
<organism evidence="2 3">
    <name type="scientific">Adineta steineri</name>
    <dbReference type="NCBI Taxonomy" id="433720"/>
    <lineage>
        <taxon>Eukaryota</taxon>
        <taxon>Metazoa</taxon>
        <taxon>Spiralia</taxon>
        <taxon>Gnathifera</taxon>
        <taxon>Rotifera</taxon>
        <taxon>Eurotatoria</taxon>
        <taxon>Bdelloidea</taxon>
        <taxon>Adinetida</taxon>
        <taxon>Adinetidae</taxon>
        <taxon>Adineta</taxon>
    </lineage>
</organism>
<gene>
    <name evidence="2" type="ORF">OXD698_LOCUS51868</name>
</gene>
<protein>
    <submittedName>
        <fullName evidence="2">Uncharacterized protein</fullName>
    </submittedName>
</protein>
<dbReference type="AlphaFoldDB" id="A0A820PGV6"/>
<evidence type="ECO:0000313" key="3">
    <source>
        <dbReference type="Proteomes" id="UP000663844"/>
    </source>
</evidence>
<accession>A0A820PGV6</accession>
<feature type="region of interest" description="Disordered" evidence="1">
    <location>
        <begin position="29"/>
        <end position="52"/>
    </location>
</feature>
<comment type="caution">
    <text evidence="2">The sequence shown here is derived from an EMBL/GenBank/DDBJ whole genome shotgun (WGS) entry which is preliminary data.</text>
</comment>
<proteinExistence type="predicted"/>
<evidence type="ECO:0000313" key="2">
    <source>
        <dbReference type="EMBL" id="CAF4408215.1"/>
    </source>
</evidence>
<reference evidence="2" key="1">
    <citation type="submission" date="2021-02" db="EMBL/GenBank/DDBJ databases">
        <authorList>
            <person name="Nowell W R."/>
        </authorList>
    </citation>
    <scope>NUCLEOTIDE SEQUENCE</scope>
</reference>
<feature type="non-terminal residue" evidence="2">
    <location>
        <position position="1"/>
    </location>
</feature>
<evidence type="ECO:0000256" key="1">
    <source>
        <dbReference type="SAM" id="MobiDB-lite"/>
    </source>
</evidence>
<dbReference type="Proteomes" id="UP000663844">
    <property type="component" value="Unassembled WGS sequence"/>
</dbReference>
<dbReference type="EMBL" id="CAJOAZ010027256">
    <property type="protein sequence ID" value="CAF4408215.1"/>
    <property type="molecule type" value="Genomic_DNA"/>
</dbReference>
<sequence>QVSEQYSISNINEENSDFIDTSTTSIIPLKEMTSKQRESQLSTINDDDESKL</sequence>